<protein>
    <submittedName>
        <fullName evidence="2">Uncharacterized protein</fullName>
    </submittedName>
</protein>
<dbReference type="AlphaFoldDB" id="U6MJQ0"/>
<organism evidence="2 3">
    <name type="scientific">Eimeria necatrix</name>
    <dbReference type="NCBI Taxonomy" id="51315"/>
    <lineage>
        <taxon>Eukaryota</taxon>
        <taxon>Sar</taxon>
        <taxon>Alveolata</taxon>
        <taxon>Apicomplexa</taxon>
        <taxon>Conoidasida</taxon>
        <taxon>Coccidia</taxon>
        <taxon>Eucoccidiorida</taxon>
        <taxon>Eimeriorina</taxon>
        <taxon>Eimeriidae</taxon>
        <taxon>Eimeria</taxon>
    </lineage>
</organism>
<name>U6MJQ0_9EIME</name>
<evidence type="ECO:0000313" key="2">
    <source>
        <dbReference type="EMBL" id="CDJ64462.1"/>
    </source>
</evidence>
<accession>U6MJQ0</accession>
<sequence>MESGLSASSVLISPLAVDDVFRQQSVPEVQEVLRQLQLQQANDAEELRSLVGVRYLSFLEGLPAISSMQKAAEEALKETREFGLGLHRLASSLASDYFERRDQQQQQAGFENGLPLQKSTPLDDLLCVHEVDSSLYVSSPCDVRQIDWKEGTGNFRLFPHFEEKRENTQQHLGSLRYLQQQLLLLPSRVWDAVRSRKFLEAARLVLIEGSKKAEVAKAVVCELRKQQHWQQRDKQYLERQLSGCWALAQQTTRSSLSFTSSLRALALRQLASPELRLSVAADAAAAATLLYLLDRRASLEETSETELIASAAKWLLGVFFTARGEAMESIMTRRKKDGKVATVPAPSMSDFLGSDPTEISQTVLLAVHAAEAIILAFSASIEAAEVLFAPLAADGAAHGDPKITESPATGVSASGFAAVRAAEAALCTSHPFDSVDISWALGALARVFALLAAHCRSDSCNNREWGRACCCDDDALCPRARTAAFVQRWSTPLKMQLCLFPSEDSQRSLRDIRAFWLILLERLKTMRCHWKLPIRSLFVISDTPQRSSTELGAEGNQHWAYSDMPLPPCTLCLLQALGESCSNACIAVCEIRMKALPLLSQQIENNEACTTRIVSGVKDECSNEAFKKDLWLHLKDIAALFGDARSSQEVQAAVPLRAAVAASFLQSLTECITPLKQRAILTATTTANEREEELCIRIQDTSAAMIMDARRVEWLFAAFGDAEASSDHASSNTITLDKEVALRIRKSSVSCIWDRTPEGSTAVKCRQRLAAFLSEWTLSTSWAQNNAVEMFEKGSCRGEDEHEDNLETCPVVATARAAAQLILPDLYFSSFVAYAVGFWPFVRLAVKELQAAWQWSSGTSVTQASEASETVLDVSGGAMSFLLDVSRHVVASLKCLKVKELSDSPVLLFAMKLVASEEVASIAVAAINEAKERQQQRLDGRYKTASLQRHLLQVLVDTELLAEALDGHSPLTRSCKGCERLSGLPATLRKIIEAGAGCRRCSESLREAADKGRQWLEPVLARELEKRVGAGFSASKSLIWALLPSTECEAGGIGASGLKEFVVNAPLPPLLEPNERLSLLPVSPLPAFELLLHSPHEAHGEADESAQEPVVSKTGSEHQQPPKELHKQLHRLRLDDAVDSVSRGLQSWLKRGSSEADSGGLFPPRLGSGASSGAIKGVTAVSVAGSGLAEAWAKQVGHVSALIGHHVESVQSRAAQVASVGHRNGKQASASTPASTLAEQRK</sequence>
<gene>
    <name evidence="2" type="ORF">ENH_00070110</name>
</gene>
<dbReference type="EMBL" id="HG722954">
    <property type="protein sequence ID" value="CDJ64462.1"/>
    <property type="molecule type" value="Genomic_DNA"/>
</dbReference>
<reference evidence="2" key="1">
    <citation type="submission" date="2013-10" db="EMBL/GenBank/DDBJ databases">
        <title>Genomic analysis of the causative agents of coccidiosis in chickens.</title>
        <authorList>
            <person name="Reid A.J."/>
            <person name="Blake D."/>
            <person name="Billington K."/>
            <person name="Browne H."/>
            <person name="Dunn M."/>
            <person name="Hung S."/>
            <person name="Kawahara F."/>
            <person name="Miranda-Saavedra D."/>
            <person name="Mourier T."/>
            <person name="Nagra H."/>
            <person name="Otto T.D."/>
            <person name="Rawlings N."/>
            <person name="Sanchez A."/>
            <person name="Sanders M."/>
            <person name="Subramaniam C."/>
            <person name="Tay Y."/>
            <person name="Dear P."/>
            <person name="Doerig C."/>
            <person name="Gruber A."/>
            <person name="Parkinson J."/>
            <person name="Shirley M."/>
            <person name="Wan K.L."/>
            <person name="Berriman M."/>
            <person name="Tomley F."/>
            <person name="Pain A."/>
        </authorList>
    </citation>
    <scope>NUCLEOTIDE SEQUENCE [LARGE SCALE GENOMIC DNA]</scope>
    <source>
        <strain evidence="2">Houghton</strain>
    </source>
</reference>
<feature type="region of interest" description="Disordered" evidence="1">
    <location>
        <begin position="1097"/>
        <end position="1125"/>
    </location>
</feature>
<evidence type="ECO:0000256" key="1">
    <source>
        <dbReference type="SAM" id="MobiDB-lite"/>
    </source>
</evidence>
<dbReference type="Proteomes" id="UP000030754">
    <property type="component" value="Unassembled WGS sequence"/>
</dbReference>
<dbReference type="VEuPathDB" id="ToxoDB:ENH_00070110"/>
<dbReference type="GeneID" id="25477144"/>
<reference evidence="2" key="2">
    <citation type="submission" date="2013-10" db="EMBL/GenBank/DDBJ databases">
        <authorList>
            <person name="Aslett M."/>
        </authorList>
    </citation>
    <scope>NUCLEOTIDE SEQUENCE [LARGE SCALE GENOMIC DNA]</scope>
    <source>
        <strain evidence="2">Houghton</strain>
    </source>
</reference>
<feature type="compositionally biased region" description="Polar residues" evidence="1">
    <location>
        <begin position="1226"/>
        <end position="1242"/>
    </location>
</feature>
<dbReference type="OrthoDB" id="346453at2759"/>
<evidence type="ECO:0000313" key="3">
    <source>
        <dbReference type="Proteomes" id="UP000030754"/>
    </source>
</evidence>
<feature type="region of interest" description="Disordered" evidence="1">
    <location>
        <begin position="1214"/>
        <end position="1242"/>
    </location>
</feature>
<keyword evidence="3" id="KW-1185">Reference proteome</keyword>
<dbReference type="RefSeq" id="XP_013432929.1">
    <property type="nucleotide sequence ID" value="XM_013577475.1"/>
</dbReference>
<proteinExistence type="predicted"/>